<dbReference type="SMART" id="SM00717">
    <property type="entry name" value="SANT"/>
    <property type="match status" value="1"/>
</dbReference>
<dbReference type="InterPro" id="IPR050560">
    <property type="entry name" value="MYB_TF"/>
</dbReference>
<evidence type="ECO:0000313" key="3">
    <source>
        <dbReference type="EMBL" id="CAG8550478.1"/>
    </source>
</evidence>
<dbReference type="Pfam" id="PF13921">
    <property type="entry name" value="Myb_DNA-bind_6"/>
    <property type="match status" value="1"/>
</dbReference>
<dbReference type="Gene3D" id="1.10.10.60">
    <property type="entry name" value="Homeodomain-like"/>
    <property type="match status" value="1"/>
</dbReference>
<dbReference type="InterPro" id="IPR001005">
    <property type="entry name" value="SANT/Myb"/>
</dbReference>
<dbReference type="SUPFAM" id="SSF46689">
    <property type="entry name" value="Homeodomain-like"/>
    <property type="match status" value="1"/>
</dbReference>
<dbReference type="AlphaFoldDB" id="A0A9N9FQH1"/>
<dbReference type="GO" id="GO:0000978">
    <property type="term" value="F:RNA polymerase II cis-regulatory region sequence-specific DNA binding"/>
    <property type="evidence" value="ECO:0007669"/>
    <property type="project" value="TreeGrafter"/>
</dbReference>
<dbReference type="PANTHER" id="PTHR45614:SF253">
    <property type="entry name" value="CHROMOSOME UNDETERMINED SCAFFOLD_38, WHOLE GENOME SHOTGUN SEQUENCE"/>
    <property type="match status" value="1"/>
</dbReference>
<dbReference type="GO" id="GO:0000981">
    <property type="term" value="F:DNA-binding transcription factor activity, RNA polymerase II-specific"/>
    <property type="evidence" value="ECO:0007669"/>
    <property type="project" value="TreeGrafter"/>
</dbReference>
<gene>
    <name evidence="3" type="ORF">PBRASI_LOCUS5061</name>
</gene>
<dbReference type="EMBL" id="CAJVPI010000564">
    <property type="protein sequence ID" value="CAG8550478.1"/>
    <property type="molecule type" value="Genomic_DNA"/>
</dbReference>
<name>A0A9N9FQH1_9GLOM</name>
<feature type="domain" description="HTH myb-type" evidence="2">
    <location>
        <begin position="1"/>
        <end position="50"/>
    </location>
</feature>
<feature type="domain" description="Myb-like" evidence="1">
    <location>
        <begin position="1"/>
        <end position="46"/>
    </location>
</feature>
<sequence length="88" mass="10206">MIPWTLQEDAQLRNLHSSHGSLWNRISEQINNRTARQCADRWHNYLSPNINTTPLTHFERQMNIADGQELLVFDETGGVQTYPSTNEP</sequence>
<dbReference type="Proteomes" id="UP000789739">
    <property type="component" value="Unassembled WGS sequence"/>
</dbReference>
<dbReference type="PROSITE" id="PS50090">
    <property type="entry name" value="MYB_LIKE"/>
    <property type="match status" value="1"/>
</dbReference>
<dbReference type="GO" id="GO:0005634">
    <property type="term" value="C:nucleus"/>
    <property type="evidence" value="ECO:0007669"/>
    <property type="project" value="TreeGrafter"/>
</dbReference>
<organism evidence="3 4">
    <name type="scientific">Paraglomus brasilianum</name>
    <dbReference type="NCBI Taxonomy" id="144538"/>
    <lineage>
        <taxon>Eukaryota</taxon>
        <taxon>Fungi</taxon>
        <taxon>Fungi incertae sedis</taxon>
        <taxon>Mucoromycota</taxon>
        <taxon>Glomeromycotina</taxon>
        <taxon>Glomeromycetes</taxon>
        <taxon>Paraglomerales</taxon>
        <taxon>Paraglomeraceae</taxon>
        <taxon>Paraglomus</taxon>
    </lineage>
</organism>
<dbReference type="PANTHER" id="PTHR45614">
    <property type="entry name" value="MYB PROTEIN-RELATED"/>
    <property type="match status" value="1"/>
</dbReference>
<accession>A0A9N9FQH1</accession>
<proteinExistence type="predicted"/>
<dbReference type="InterPro" id="IPR009057">
    <property type="entry name" value="Homeodomain-like_sf"/>
</dbReference>
<comment type="caution">
    <text evidence="3">The sequence shown here is derived from an EMBL/GenBank/DDBJ whole genome shotgun (WGS) entry which is preliminary data.</text>
</comment>
<evidence type="ECO:0000313" key="4">
    <source>
        <dbReference type="Proteomes" id="UP000789739"/>
    </source>
</evidence>
<evidence type="ECO:0000259" key="2">
    <source>
        <dbReference type="PROSITE" id="PS51294"/>
    </source>
</evidence>
<dbReference type="PROSITE" id="PS51294">
    <property type="entry name" value="HTH_MYB"/>
    <property type="match status" value="1"/>
</dbReference>
<dbReference type="InterPro" id="IPR017930">
    <property type="entry name" value="Myb_dom"/>
</dbReference>
<dbReference type="CDD" id="cd00167">
    <property type="entry name" value="SANT"/>
    <property type="match status" value="1"/>
</dbReference>
<reference evidence="3" key="1">
    <citation type="submission" date="2021-06" db="EMBL/GenBank/DDBJ databases">
        <authorList>
            <person name="Kallberg Y."/>
            <person name="Tangrot J."/>
            <person name="Rosling A."/>
        </authorList>
    </citation>
    <scope>NUCLEOTIDE SEQUENCE</scope>
    <source>
        <strain evidence="3">BR232B</strain>
    </source>
</reference>
<protein>
    <submittedName>
        <fullName evidence="3">8152_t:CDS:1</fullName>
    </submittedName>
</protein>
<keyword evidence="4" id="KW-1185">Reference proteome</keyword>
<evidence type="ECO:0000259" key="1">
    <source>
        <dbReference type="PROSITE" id="PS50090"/>
    </source>
</evidence>
<dbReference type="OrthoDB" id="2143914at2759"/>